<evidence type="ECO:0000313" key="1">
    <source>
        <dbReference type="EMBL" id="RWR17327.1"/>
    </source>
</evidence>
<dbReference type="GO" id="GO:0005737">
    <property type="term" value="C:cytoplasm"/>
    <property type="evidence" value="ECO:0007669"/>
    <property type="project" value="TreeGrafter"/>
</dbReference>
<reference evidence="1 2" key="2">
    <citation type="submission" date="2019-01" db="EMBL/GenBank/DDBJ databases">
        <authorList>
            <person name="Li Y."/>
        </authorList>
    </citation>
    <scope>NUCLEOTIDE SEQUENCE [LARGE SCALE GENOMIC DNA]</scope>
    <source>
        <strain evidence="1 2">SK2B-1</strain>
    </source>
</reference>
<evidence type="ECO:0000313" key="2">
    <source>
        <dbReference type="Proteomes" id="UP000284476"/>
    </source>
</evidence>
<dbReference type="Gene3D" id="3.30.1780.10">
    <property type="entry name" value="ornithine cyclodeaminase, domain 1"/>
    <property type="match status" value="1"/>
</dbReference>
<dbReference type="SUPFAM" id="SSF51735">
    <property type="entry name" value="NAD(P)-binding Rossmann-fold domains"/>
    <property type="match status" value="1"/>
</dbReference>
<dbReference type="Gene3D" id="3.40.50.720">
    <property type="entry name" value="NAD(P)-binding Rossmann-like Domain"/>
    <property type="match status" value="1"/>
</dbReference>
<dbReference type="PANTHER" id="PTHR13812">
    <property type="entry name" value="KETIMINE REDUCTASE MU-CRYSTALLIN"/>
    <property type="match status" value="1"/>
</dbReference>
<name>A0A443JA01_9RHOB</name>
<gene>
    <name evidence="1" type="ORF">D2T30_19480</name>
</gene>
<proteinExistence type="predicted"/>
<dbReference type="EMBL" id="SAUZ01000029">
    <property type="protein sequence ID" value="RWR17327.1"/>
    <property type="molecule type" value="Genomic_DNA"/>
</dbReference>
<reference evidence="1 2" key="1">
    <citation type="submission" date="2019-01" db="EMBL/GenBank/DDBJ databases">
        <title>Sinorhodobacter populi sp. nov. isolated from the symptomatic bark tissue of Populus euramericana canker.</title>
        <authorList>
            <person name="Xu G."/>
        </authorList>
    </citation>
    <scope>NUCLEOTIDE SEQUENCE [LARGE SCALE GENOMIC DNA]</scope>
    <source>
        <strain evidence="1 2">SK2B-1</strain>
    </source>
</reference>
<sequence>MFTRILTRQEAGHFLTWPEAVEAIRNGHLLPRPELGDLILGGGSVGLLNRAAHINGLGYAVKAETIFEANAAQGVPSVQGAVLLFDDRTGTLRAIIESSVVTQFKTVADSLLGASLLARPDARHLVIAGAGVVARDLVQGYATLFPDLDRISVWARNPEKALALVEAAADIRADLQPVADLPAALGSADIVASATMARDPILKGEWIRPGTHVDLIGGFKPEMREADDSLIMRSGIWVDCLATTVDRVGDLTQPIAAGVIGPQDVRGDLYDLVPLGPTARRSDDEVTLFKNGGGGHLDLIIASLIAQKLTAQASSCGG</sequence>
<dbReference type="InterPro" id="IPR023401">
    <property type="entry name" value="ODC_N"/>
</dbReference>
<dbReference type="InterPro" id="IPR003462">
    <property type="entry name" value="ODC_Mu_crystall"/>
</dbReference>
<accession>A0A443JA01</accession>
<protein>
    <submittedName>
        <fullName evidence="1">Ornithine cyclodeaminase</fullName>
    </submittedName>
</protein>
<dbReference type="InterPro" id="IPR036291">
    <property type="entry name" value="NAD(P)-bd_dom_sf"/>
</dbReference>
<organism evidence="1 2">
    <name type="scientific">Paenirhodobacter populi</name>
    <dbReference type="NCBI Taxonomy" id="2306993"/>
    <lineage>
        <taxon>Bacteria</taxon>
        <taxon>Pseudomonadati</taxon>
        <taxon>Pseudomonadota</taxon>
        <taxon>Alphaproteobacteria</taxon>
        <taxon>Rhodobacterales</taxon>
        <taxon>Rhodobacter group</taxon>
        <taxon>Paenirhodobacter</taxon>
    </lineage>
</organism>
<dbReference type="PANTHER" id="PTHR13812:SF19">
    <property type="entry name" value="KETIMINE REDUCTASE MU-CRYSTALLIN"/>
    <property type="match status" value="1"/>
</dbReference>
<comment type="caution">
    <text evidence="1">The sequence shown here is derived from an EMBL/GenBank/DDBJ whole genome shotgun (WGS) entry which is preliminary data.</text>
</comment>
<dbReference type="Pfam" id="PF02423">
    <property type="entry name" value="OCD_Mu_crystall"/>
    <property type="match status" value="1"/>
</dbReference>
<dbReference type="AlphaFoldDB" id="A0A443JA01"/>
<dbReference type="Proteomes" id="UP000284476">
    <property type="component" value="Unassembled WGS sequence"/>
</dbReference>